<sequence length="256" mass="28903">MTYHLIRGAIVRIGEESGFGHVQGGVGIHDGAICPTCDRNLLLVWRIDLSDPRTQVTGTNVTQPFGHLATVPLYYCWICESELAYRIVDDNSIDVLRSHGGAPREDFPYPDYPDQYVEQPVRLYRKEELPEFVRKHILEDLDDPIPENEQQALGDFFGRPVRSTFGDLWWHQFGGEPWLVQGDEEITCPNSTCKRHTDGNTMKILAAICNDPTGGLPMIEPVANPNGESTSYNHWVQIVFHICDSCFTINAANRCD</sequence>
<reference evidence="1 2" key="1">
    <citation type="submission" date="2017-06" db="EMBL/GenBank/DDBJ databases">
        <title>Description of Rhodopirellula bahusiensis sp. nov.</title>
        <authorList>
            <person name="Kizina J."/>
            <person name="Harder J."/>
        </authorList>
    </citation>
    <scope>NUCLEOTIDE SEQUENCE [LARGE SCALE GENOMIC DNA]</scope>
    <source>
        <strain evidence="1 2">SWK21</strain>
    </source>
</reference>
<accession>A0A2G1WBE9</accession>
<dbReference type="EMBL" id="NIZW01000002">
    <property type="protein sequence ID" value="PHQ36353.1"/>
    <property type="molecule type" value="Genomic_DNA"/>
</dbReference>
<dbReference type="GeneID" id="90607199"/>
<evidence type="ECO:0000313" key="2">
    <source>
        <dbReference type="Proteomes" id="UP000225740"/>
    </source>
</evidence>
<dbReference type="RefSeq" id="WP_099259257.1">
    <property type="nucleotide sequence ID" value="NZ_NIZW01000002.1"/>
</dbReference>
<proteinExistence type="predicted"/>
<dbReference type="OrthoDB" id="2586028at2"/>
<keyword evidence="2" id="KW-1185">Reference proteome</keyword>
<gene>
    <name evidence="1" type="ORF">CEE69_02805</name>
</gene>
<evidence type="ECO:0008006" key="3">
    <source>
        <dbReference type="Google" id="ProtNLM"/>
    </source>
</evidence>
<organism evidence="1 2">
    <name type="scientific">Rhodopirellula bahusiensis</name>
    <dbReference type="NCBI Taxonomy" id="2014065"/>
    <lineage>
        <taxon>Bacteria</taxon>
        <taxon>Pseudomonadati</taxon>
        <taxon>Planctomycetota</taxon>
        <taxon>Planctomycetia</taxon>
        <taxon>Pirellulales</taxon>
        <taxon>Pirellulaceae</taxon>
        <taxon>Rhodopirellula</taxon>
    </lineage>
</organism>
<dbReference type="Proteomes" id="UP000225740">
    <property type="component" value="Unassembled WGS sequence"/>
</dbReference>
<name>A0A2G1WBE9_9BACT</name>
<dbReference type="AlphaFoldDB" id="A0A2G1WBE9"/>
<protein>
    <recommendedName>
        <fullName evidence="3">DUF1963 domain-containing protein</fullName>
    </recommendedName>
</protein>
<evidence type="ECO:0000313" key="1">
    <source>
        <dbReference type="EMBL" id="PHQ36353.1"/>
    </source>
</evidence>
<comment type="caution">
    <text evidence="1">The sequence shown here is derived from an EMBL/GenBank/DDBJ whole genome shotgun (WGS) entry which is preliminary data.</text>
</comment>